<feature type="compositionally biased region" description="Basic and acidic residues" evidence="1">
    <location>
        <begin position="1"/>
        <end position="24"/>
    </location>
</feature>
<reference evidence="2 3" key="1">
    <citation type="submission" date="2019-07" db="EMBL/GenBank/DDBJ databases">
        <title>Whole genome shotgun sequence of Halomonas halophila NBRC 102604.</title>
        <authorList>
            <person name="Hosoyama A."/>
            <person name="Uohara A."/>
            <person name="Ohji S."/>
            <person name="Ichikawa N."/>
        </authorList>
    </citation>
    <scope>NUCLEOTIDE SEQUENCE [LARGE SCALE GENOMIC DNA]</scope>
    <source>
        <strain evidence="2 3">NBRC 102604</strain>
    </source>
</reference>
<protein>
    <submittedName>
        <fullName evidence="2">Uncharacterized protein</fullName>
    </submittedName>
</protein>
<accession>A0ABQ0U6C7</accession>
<evidence type="ECO:0000313" key="2">
    <source>
        <dbReference type="EMBL" id="GEK72559.1"/>
    </source>
</evidence>
<dbReference type="EMBL" id="BJUS01000008">
    <property type="protein sequence ID" value="GEK72559.1"/>
    <property type="molecule type" value="Genomic_DNA"/>
</dbReference>
<gene>
    <name evidence="2" type="ORF">HHA04nite_11030</name>
</gene>
<keyword evidence="3" id="KW-1185">Reference proteome</keyword>
<feature type="region of interest" description="Disordered" evidence="1">
    <location>
        <begin position="1"/>
        <end position="46"/>
    </location>
</feature>
<dbReference type="Proteomes" id="UP000321121">
    <property type="component" value="Unassembled WGS sequence"/>
</dbReference>
<proteinExistence type="predicted"/>
<feature type="compositionally biased region" description="Low complexity" evidence="1">
    <location>
        <begin position="29"/>
        <end position="42"/>
    </location>
</feature>
<name>A0ABQ0U6C7_9GAMM</name>
<evidence type="ECO:0000313" key="3">
    <source>
        <dbReference type="Proteomes" id="UP000321121"/>
    </source>
</evidence>
<organism evidence="2 3">
    <name type="scientific">Halomonas halophila</name>
    <dbReference type="NCBI Taxonomy" id="29573"/>
    <lineage>
        <taxon>Bacteria</taxon>
        <taxon>Pseudomonadati</taxon>
        <taxon>Pseudomonadota</taxon>
        <taxon>Gammaproteobacteria</taxon>
        <taxon>Oceanospirillales</taxon>
        <taxon>Halomonadaceae</taxon>
        <taxon>Halomonas</taxon>
    </lineage>
</organism>
<evidence type="ECO:0000256" key="1">
    <source>
        <dbReference type="SAM" id="MobiDB-lite"/>
    </source>
</evidence>
<sequence length="78" mass="8084">MFVGDKTKRGSYAKGEEHSSERAGHGWPAQALQAAQDAKAPQGVGSTQGRVYSALAGLGAGRASFLQATLIITARRSP</sequence>
<comment type="caution">
    <text evidence="2">The sequence shown here is derived from an EMBL/GenBank/DDBJ whole genome shotgun (WGS) entry which is preliminary data.</text>
</comment>